<sequence>MGSKKYLNKTCVYCGKPGSSTTGDHVIAREFFPKDDRHNLPQVPACVPCNNAKAALEHYVLAVLPLGGRHDGAAIAISDQVGPRLAKNQKLAKSIAEAQRSFFVLDAARTWHSGTITPFDVTMLLKLASLIAQGLAWHHWQILLAPDSLTDARRMTSEGAKYFRGQMAGPAHGEQVKVTLGKDVFRYHGAYQRTNPKKIIWEMTFFGGVEVGPLVASGESARTVFAVSSDEKIWFEQIAQWNAKNSADEANNENSDIKCAAVWSPEVPLAGLSLQTGPDDTEAIP</sequence>
<name>A0A7Y7WSN3_9PSED</name>
<dbReference type="EMBL" id="JACAQA010000015">
    <property type="protein sequence ID" value="NWB87029.1"/>
    <property type="molecule type" value="Genomic_DNA"/>
</dbReference>
<dbReference type="SMART" id="SM00507">
    <property type="entry name" value="HNHc"/>
    <property type="match status" value="1"/>
</dbReference>
<accession>A0A7Y7WSN3</accession>
<keyword evidence="2" id="KW-0255">Endonuclease</keyword>
<evidence type="ECO:0000313" key="3">
    <source>
        <dbReference type="Proteomes" id="UP000522864"/>
    </source>
</evidence>
<evidence type="ECO:0000313" key="2">
    <source>
        <dbReference type="EMBL" id="NWB87029.1"/>
    </source>
</evidence>
<dbReference type="RefSeq" id="WP_111449794.1">
    <property type="nucleotide sequence ID" value="NZ_JACAQA010000015.1"/>
</dbReference>
<dbReference type="GO" id="GO:0008270">
    <property type="term" value="F:zinc ion binding"/>
    <property type="evidence" value="ECO:0007669"/>
    <property type="project" value="InterPro"/>
</dbReference>
<reference evidence="2 3" key="1">
    <citation type="submission" date="2020-04" db="EMBL/GenBank/DDBJ databases">
        <title>Molecular characterization of pseudomonads from Agaricus bisporus reveal novel blotch 2 pathogens in Western Europe.</title>
        <authorList>
            <person name="Taparia T."/>
            <person name="Krijger M."/>
            <person name="Haynes E."/>
            <person name="Elpinstone J.G."/>
            <person name="Noble R."/>
            <person name="Van Der Wolf J."/>
        </authorList>
    </citation>
    <scope>NUCLEOTIDE SEQUENCE [LARGE SCALE GENOMIC DNA]</scope>
    <source>
        <strain evidence="2 3">G9001</strain>
    </source>
</reference>
<keyword evidence="2" id="KW-0540">Nuclease</keyword>
<keyword evidence="2" id="KW-0378">Hydrolase</keyword>
<protein>
    <submittedName>
        <fullName evidence="2">HNH endonuclease</fullName>
    </submittedName>
</protein>
<organism evidence="2 3">
    <name type="scientific">Pseudomonas gingeri</name>
    <dbReference type="NCBI Taxonomy" id="117681"/>
    <lineage>
        <taxon>Bacteria</taxon>
        <taxon>Pseudomonadati</taxon>
        <taxon>Pseudomonadota</taxon>
        <taxon>Gammaproteobacteria</taxon>
        <taxon>Pseudomonadales</taxon>
        <taxon>Pseudomonadaceae</taxon>
        <taxon>Pseudomonas</taxon>
    </lineage>
</organism>
<dbReference type="InterPro" id="IPR003615">
    <property type="entry name" value="HNH_nuc"/>
</dbReference>
<dbReference type="AlphaFoldDB" id="A0A7Y7WSN3"/>
<dbReference type="Proteomes" id="UP000522864">
    <property type="component" value="Unassembled WGS sequence"/>
</dbReference>
<dbReference type="InterPro" id="IPR002711">
    <property type="entry name" value="HNH"/>
</dbReference>
<dbReference type="Pfam" id="PF01844">
    <property type="entry name" value="HNH"/>
    <property type="match status" value="1"/>
</dbReference>
<dbReference type="Gene3D" id="1.10.30.50">
    <property type="match status" value="1"/>
</dbReference>
<dbReference type="GO" id="GO:0003676">
    <property type="term" value="F:nucleic acid binding"/>
    <property type="evidence" value="ECO:0007669"/>
    <property type="project" value="InterPro"/>
</dbReference>
<evidence type="ECO:0000259" key="1">
    <source>
        <dbReference type="SMART" id="SM00507"/>
    </source>
</evidence>
<dbReference type="GO" id="GO:0004519">
    <property type="term" value="F:endonuclease activity"/>
    <property type="evidence" value="ECO:0007669"/>
    <property type="project" value="UniProtKB-KW"/>
</dbReference>
<dbReference type="CDD" id="cd00085">
    <property type="entry name" value="HNHc"/>
    <property type="match status" value="1"/>
</dbReference>
<comment type="caution">
    <text evidence="2">The sequence shown here is derived from an EMBL/GenBank/DDBJ whole genome shotgun (WGS) entry which is preliminary data.</text>
</comment>
<gene>
    <name evidence="2" type="ORF">HX830_19310</name>
</gene>
<feature type="domain" description="HNH nuclease" evidence="1">
    <location>
        <begin position="1"/>
        <end position="51"/>
    </location>
</feature>
<proteinExistence type="predicted"/>